<dbReference type="AlphaFoldDB" id="A0A6J4RCJ7"/>
<feature type="region of interest" description="Disordered" evidence="1">
    <location>
        <begin position="44"/>
        <end position="120"/>
    </location>
</feature>
<protein>
    <submittedName>
        <fullName evidence="2">Uncharacterized protein</fullName>
    </submittedName>
</protein>
<organism evidence="2">
    <name type="scientific">uncultured Rubrobacteraceae bacterium</name>
    <dbReference type="NCBI Taxonomy" id="349277"/>
    <lineage>
        <taxon>Bacteria</taxon>
        <taxon>Bacillati</taxon>
        <taxon>Actinomycetota</taxon>
        <taxon>Rubrobacteria</taxon>
        <taxon>Rubrobacterales</taxon>
        <taxon>Rubrobacteraceae</taxon>
        <taxon>environmental samples</taxon>
    </lineage>
</organism>
<name>A0A6J4RCJ7_9ACTN</name>
<dbReference type="EMBL" id="CADCVH010000102">
    <property type="protein sequence ID" value="CAA9470347.1"/>
    <property type="molecule type" value="Genomic_DNA"/>
</dbReference>
<evidence type="ECO:0000313" key="2">
    <source>
        <dbReference type="EMBL" id="CAA9470347.1"/>
    </source>
</evidence>
<proteinExistence type="predicted"/>
<sequence>AGAAQPRAAGLALGLRLVRRCVGLTQQVGRPDIRGIHGGIGHGYADAGGGRGLAAGQGDGQPRRLSLRRLPHHDVRQAIPESDERPGGAGGAGEERGRAVSPSHRACAARSRRPRPPDRV</sequence>
<gene>
    <name evidence="2" type="ORF">AVDCRST_MAG02-4033</name>
</gene>
<accession>A0A6J4RCJ7</accession>
<feature type="compositionally biased region" description="Basic and acidic residues" evidence="1">
    <location>
        <begin position="72"/>
        <end position="86"/>
    </location>
</feature>
<feature type="compositionally biased region" description="Gly residues" evidence="1">
    <location>
        <begin position="44"/>
        <end position="59"/>
    </location>
</feature>
<reference evidence="2" key="1">
    <citation type="submission" date="2020-02" db="EMBL/GenBank/DDBJ databases">
        <authorList>
            <person name="Meier V. D."/>
        </authorList>
    </citation>
    <scope>NUCLEOTIDE SEQUENCE</scope>
    <source>
        <strain evidence="2">AVDCRST_MAG02</strain>
    </source>
</reference>
<feature type="non-terminal residue" evidence="2">
    <location>
        <position position="1"/>
    </location>
</feature>
<feature type="non-terminal residue" evidence="2">
    <location>
        <position position="120"/>
    </location>
</feature>
<feature type="compositionally biased region" description="Low complexity" evidence="1">
    <location>
        <begin position="99"/>
        <end position="109"/>
    </location>
</feature>
<evidence type="ECO:0000256" key="1">
    <source>
        <dbReference type="SAM" id="MobiDB-lite"/>
    </source>
</evidence>